<dbReference type="RefSeq" id="XP_030992205.1">
    <property type="nucleotide sequence ID" value="XM_031143410.1"/>
</dbReference>
<name>A0A507AVH5_9PEZI</name>
<dbReference type="OrthoDB" id="5220781at2759"/>
<feature type="compositionally biased region" description="Basic and acidic residues" evidence="1">
    <location>
        <begin position="124"/>
        <end position="133"/>
    </location>
</feature>
<comment type="caution">
    <text evidence="3">The sequence shown here is derived from an EMBL/GenBank/DDBJ whole genome shotgun (WGS) entry which is preliminary data.</text>
</comment>
<protein>
    <submittedName>
        <fullName evidence="3">Uncharacterized protein</fullName>
    </submittedName>
</protein>
<keyword evidence="2" id="KW-1133">Transmembrane helix</keyword>
<accession>A0A507AVH5</accession>
<evidence type="ECO:0000313" key="4">
    <source>
        <dbReference type="Proteomes" id="UP000319257"/>
    </source>
</evidence>
<dbReference type="Proteomes" id="UP000319257">
    <property type="component" value="Unassembled WGS sequence"/>
</dbReference>
<gene>
    <name evidence="3" type="ORF">E0L32_008544</name>
</gene>
<feature type="compositionally biased region" description="Low complexity" evidence="1">
    <location>
        <begin position="105"/>
        <end position="123"/>
    </location>
</feature>
<dbReference type="GeneID" id="41975991"/>
<proteinExistence type="predicted"/>
<keyword evidence="2" id="KW-0812">Transmembrane</keyword>
<evidence type="ECO:0000256" key="1">
    <source>
        <dbReference type="SAM" id="MobiDB-lite"/>
    </source>
</evidence>
<sequence>MGGPAGMPSIERDLDYRFPAASTEPMAQGTPSLLTAALPSSIQSRLPFISSIRKTVASQITSSWRLEGSTARCSQATTLEVEETIENRAPANDRYRNRSRPHTPPSSVEDSPESVSRSSSPSEEMMRQDPRQFKRRSLEYPCRGYGGNGAGSSAVGVSMKSASGVDWKYGSHGLRFLEVAVAEAALKDTAYESDANFERQAYIDGVIYALRGLPPDLDDAEVLALRRSSPDQVKLLGPGTAAPANRGNDKRPLPQRLTQWLVMRFFILLSYVVPTIVFLLDIFVQLDKKFKIPETVVTGSIWLAGKVHRRTVGAYLAFCSIDDGRVGQAMGDGAAYLVDSVTRGVRDGISEGIGVLKN</sequence>
<dbReference type="STRING" id="1093900.A0A507AVH5"/>
<dbReference type="AlphaFoldDB" id="A0A507AVH5"/>
<feature type="region of interest" description="Disordered" evidence="1">
    <location>
        <begin position="82"/>
        <end position="133"/>
    </location>
</feature>
<organism evidence="3 4">
    <name type="scientific">Thyridium curvatum</name>
    <dbReference type="NCBI Taxonomy" id="1093900"/>
    <lineage>
        <taxon>Eukaryota</taxon>
        <taxon>Fungi</taxon>
        <taxon>Dikarya</taxon>
        <taxon>Ascomycota</taxon>
        <taxon>Pezizomycotina</taxon>
        <taxon>Sordariomycetes</taxon>
        <taxon>Sordariomycetidae</taxon>
        <taxon>Thyridiales</taxon>
        <taxon>Thyridiaceae</taxon>
        <taxon>Thyridium</taxon>
    </lineage>
</organism>
<feature type="region of interest" description="Disordered" evidence="1">
    <location>
        <begin position="1"/>
        <end position="30"/>
    </location>
</feature>
<evidence type="ECO:0000256" key="2">
    <source>
        <dbReference type="SAM" id="Phobius"/>
    </source>
</evidence>
<feature type="transmembrane region" description="Helical" evidence="2">
    <location>
        <begin position="260"/>
        <end position="284"/>
    </location>
</feature>
<dbReference type="InParanoid" id="A0A507AVH5"/>
<dbReference type="EMBL" id="SKBQ01000057">
    <property type="protein sequence ID" value="TPX10494.1"/>
    <property type="molecule type" value="Genomic_DNA"/>
</dbReference>
<keyword evidence="4" id="KW-1185">Reference proteome</keyword>
<reference evidence="3 4" key="1">
    <citation type="submission" date="2019-06" db="EMBL/GenBank/DDBJ databases">
        <title>Draft genome sequence of the filamentous fungus Phialemoniopsis curvata isolated from diesel fuel.</title>
        <authorList>
            <person name="Varaljay V.A."/>
            <person name="Lyon W.J."/>
            <person name="Crouch A.L."/>
            <person name="Drake C.E."/>
            <person name="Hollomon J.M."/>
            <person name="Nadeau L.J."/>
            <person name="Nunn H.S."/>
            <person name="Stevenson B.S."/>
            <person name="Bojanowski C.L."/>
            <person name="Crookes-Goodson W.J."/>
        </authorList>
    </citation>
    <scope>NUCLEOTIDE SEQUENCE [LARGE SCALE GENOMIC DNA]</scope>
    <source>
        <strain evidence="3 4">D216</strain>
    </source>
</reference>
<keyword evidence="2" id="KW-0472">Membrane</keyword>
<evidence type="ECO:0000313" key="3">
    <source>
        <dbReference type="EMBL" id="TPX10494.1"/>
    </source>
</evidence>